<sequence length="131" mass="15932">QRQGENSIALDRRRQRDIELPLFASAPRYNQIDLMPMPRFLLLEYSLYFRDPQTTQRRKRTDCTHAHMAPCLRRRKKTSTRLKGILIKREIRLSARTIRRFRKTKENRGLFWNTFNDVRSPFERGGHFKRK</sequence>
<organism evidence="1 2">
    <name type="scientific">Mycetomoellerius zeteki</name>
    <dbReference type="NCBI Taxonomy" id="64791"/>
    <lineage>
        <taxon>Eukaryota</taxon>
        <taxon>Metazoa</taxon>
        <taxon>Ecdysozoa</taxon>
        <taxon>Arthropoda</taxon>
        <taxon>Hexapoda</taxon>
        <taxon>Insecta</taxon>
        <taxon>Pterygota</taxon>
        <taxon>Neoptera</taxon>
        <taxon>Endopterygota</taxon>
        <taxon>Hymenoptera</taxon>
        <taxon>Apocrita</taxon>
        <taxon>Aculeata</taxon>
        <taxon>Formicoidea</taxon>
        <taxon>Formicidae</taxon>
        <taxon>Myrmicinae</taxon>
        <taxon>Mycetomoellerius</taxon>
    </lineage>
</organism>
<gene>
    <name evidence="1" type="ORF">ALC60_12517</name>
</gene>
<proteinExistence type="predicted"/>
<reference evidence="1 2" key="1">
    <citation type="submission" date="2015-09" db="EMBL/GenBank/DDBJ databases">
        <title>Trachymyrmex zeteki WGS genome.</title>
        <authorList>
            <person name="Nygaard S."/>
            <person name="Hu H."/>
            <person name="Boomsma J."/>
            <person name="Zhang G."/>
        </authorList>
    </citation>
    <scope>NUCLEOTIDE SEQUENCE [LARGE SCALE GENOMIC DNA]</scope>
    <source>
        <strain evidence="1">Tzet28-1</strain>
        <tissue evidence="1">Whole body</tissue>
    </source>
</reference>
<keyword evidence="2" id="KW-1185">Reference proteome</keyword>
<accession>A0A151WL02</accession>
<dbReference type="Proteomes" id="UP000075809">
    <property type="component" value="Unassembled WGS sequence"/>
</dbReference>
<dbReference type="AlphaFoldDB" id="A0A151WL02"/>
<evidence type="ECO:0000313" key="1">
    <source>
        <dbReference type="EMBL" id="KYQ48461.1"/>
    </source>
</evidence>
<name>A0A151WL02_9HYME</name>
<feature type="non-terminal residue" evidence="1">
    <location>
        <position position="1"/>
    </location>
</feature>
<evidence type="ECO:0000313" key="2">
    <source>
        <dbReference type="Proteomes" id="UP000075809"/>
    </source>
</evidence>
<dbReference type="EMBL" id="KQ983001">
    <property type="protein sequence ID" value="KYQ48461.1"/>
    <property type="molecule type" value="Genomic_DNA"/>
</dbReference>
<protein>
    <submittedName>
        <fullName evidence="1">Uncharacterized protein</fullName>
    </submittedName>
</protein>